<proteinExistence type="predicted"/>
<reference evidence="1 2" key="1">
    <citation type="journal article" date="2018" name="Sci. Rep.">
        <title>Genomic signatures of local adaptation to the degree of environmental predictability in rotifers.</title>
        <authorList>
            <person name="Franch-Gras L."/>
            <person name="Hahn C."/>
            <person name="Garcia-Roger E.M."/>
            <person name="Carmona M.J."/>
            <person name="Serra M."/>
            <person name="Gomez A."/>
        </authorList>
    </citation>
    <scope>NUCLEOTIDE SEQUENCE [LARGE SCALE GENOMIC DNA]</scope>
    <source>
        <strain evidence="1">HYR1</strain>
    </source>
</reference>
<organism evidence="1 2">
    <name type="scientific">Brachionus plicatilis</name>
    <name type="common">Marine rotifer</name>
    <name type="synonym">Brachionus muelleri</name>
    <dbReference type="NCBI Taxonomy" id="10195"/>
    <lineage>
        <taxon>Eukaryota</taxon>
        <taxon>Metazoa</taxon>
        <taxon>Spiralia</taxon>
        <taxon>Gnathifera</taxon>
        <taxon>Rotifera</taxon>
        <taxon>Eurotatoria</taxon>
        <taxon>Monogononta</taxon>
        <taxon>Pseudotrocha</taxon>
        <taxon>Ploima</taxon>
        <taxon>Brachionidae</taxon>
        <taxon>Brachionus</taxon>
    </lineage>
</organism>
<keyword evidence="2" id="KW-1185">Reference proteome</keyword>
<name>A0A3M7Q574_BRAPC</name>
<dbReference type="AlphaFoldDB" id="A0A3M7Q574"/>
<dbReference type="EMBL" id="REGN01007412">
    <property type="protein sequence ID" value="RNA06389.1"/>
    <property type="molecule type" value="Genomic_DNA"/>
</dbReference>
<evidence type="ECO:0000313" key="2">
    <source>
        <dbReference type="Proteomes" id="UP000276133"/>
    </source>
</evidence>
<protein>
    <submittedName>
        <fullName evidence="1">Uncharacterized protein</fullName>
    </submittedName>
</protein>
<evidence type="ECO:0000313" key="1">
    <source>
        <dbReference type="EMBL" id="RNA06389.1"/>
    </source>
</evidence>
<comment type="caution">
    <text evidence="1">The sequence shown here is derived from an EMBL/GenBank/DDBJ whole genome shotgun (WGS) entry which is preliminary data.</text>
</comment>
<sequence>MQQFCLTIFWINVENKSIVFIQVDLEPKTLQNNLIFYKLKKTITRSADFVYFSSGFQNFFERFTGHFNPLTIGNKLKAIKIYLDLKQIELHGKLEFIYDCFEGRLQT</sequence>
<dbReference type="Proteomes" id="UP000276133">
    <property type="component" value="Unassembled WGS sequence"/>
</dbReference>
<accession>A0A3M7Q574</accession>
<gene>
    <name evidence="1" type="ORF">BpHYR1_015161</name>
</gene>